<dbReference type="Proteomes" id="UP001605990">
    <property type="component" value="Unassembled WGS sequence"/>
</dbReference>
<name>A0ABW7EC53_STRRO</name>
<organism evidence="2 3">
    <name type="scientific">Streptomyces rochei</name>
    <name type="common">Streptomyces parvullus</name>
    <dbReference type="NCBI Taxonomy" id="1928"/>
    <lineage>
        <taxon>Bacteria</taxon>
        <taxon>Bacillati</taxon>
        <taxon>Actinomycetota</taxon>
        <taxon>Actinomycetes</taxon>
        <taxon>Kitasatosporales</taxon>
        <taxon>Streptomycetaceae</taxon>
        <taxon>Streptomyces</taxon>
        <taxon>Streptomyces rochei group</taxon>
    </lineage>
</organism>
<reference evidence="2 3" key="1">
    <citation type="submission" date="2024-10" db="EMBL/GenBank/DDBJ databases">
        <title>Draft genome assembly of a novel steroid transforming actinomycete isolated from African clawed frog Xenopus laevis.</title>
        <authorList>
            <person name="Bragin E."/>
            <person name="Kollerov V."/>
            <person name="Donova M.V."/>
        </authorList>
    </citation>
    <scope>NUCLEOTIDE SEQUENCE [LARGE SCALE GENOMIC DNA]</scope>
    <source>
        <strain evidence="2 3">MTOC-St3</strain>
    </source>
</reference>
<proteinExistence type="predicted"/>
<keyword evidence="3" id="KW-1185">Reference proteome</keyword>
<dbReference type="EMBL" id="JBIENY010000474">
    <property type="protein sequence ID" value="MFG6300178.1"/>
    <property type="molecule type" value="Genomic_DNA"/>
</dbReference>
<dbReference type="RefSeq" id="WP_394395773.1">
    <property type="nucleotide sequence ID" value="NZ_JBIENY010000474.1"/>
</dbReference>
<evidence type="ECO:0000313" key="2">
    <source>
        <dbReference type="EMBL" id="MFG6300178.1"/>
    </source>
</evidence>
<keyword evidence="1" id="KW-0175">Coiled coil</keyword>
<feature type="coiled-coil region" evidence="1">
    <location>
        <begin position="169"/>
        <end position="200"/>
    </location>
</feature>
<evidence type="ECO:0000256" key="1">
    <source>
        <dbReference type="SAM" id="Coils"/>
    </source>
</evidence>
<protein>
    <submittedName>
        <fullName evidence="2">Uncharacterized protein</fullName>
    </submittedName>
</protein>
<sequence length="259" mass="29206">MSAVPESAARLSPEREAEIATRAEASTKGPWSVSPDYSDVLASDGEHLASYWHEVDGQFMAHAREDVPALLAELAAVRAERDAWRDQRNAVFATNERLLVQVDESAQARLHAENEARAALREARDELTALRALELGDPDDRVSATCADPGHPTWLRAQDDTRGCPWCRIAELEAERHTTNEALSDAAEQLRRDRDRIAELEHPSTGPDTLAAWLFQRFYLGSEPWERLDEDNRSYWEHEARAVRRAVARGGYKTEEPVR</sequence>
<accession>A0ABW7EC53</accession>
<gene>
    <name evidence="2" type="ORF">ACGU38_33105</name>
</gene>
<comment type="caution">
    <text evidence="2">The sequence shown here is derived from an EMBL/GenBank/DDBJ whole genome shotgun (WGS) entry which is preliminary data.</text>
</comment>
<evidence type="ECO:0000313" key="3">
    <source>
        <dbReference type="Proteomes" id="UP001605990"/>
    </source>
</evidence>